<dbReference type="EMBL" id="UGPB01000001">
    <property type="protein sequence ID" value="STY28518.1"/>
    <property type="molecule type" value="Genomic_DNA"/>
</dbReference>
<feature type="region of interest" description="Disordered" evidence="1">
    <location>
        <begin position="393"/>
        <end position="436"/>
    </location>
</feature>
<evidence type="ECO:0000313" key="3">
    <source>
        <dbReference type="Proteomes" id="UP000255297"/>
    </source>
</evidence>
<dbReference type="Proteomes" id="UP000255297">
    <property type="component" value="Unassembled WGS sequence"/>
</dbReference>
<name>A0A378LRP8_9GAMM</name>
<dbReference type="AlphaFoldDB" id="A0A378LRP8"/>
<protein>
    <submittedName>
        <fullName evidence="2">Uncharacterized protein</fullName>
    </submittedName>
</protein>
<sequence>MISKEEQLKIDEAQGFITDIRQNLSQWQHAKMPTPYREAQAQLFEEINKETGKLENDLKEATTSTQRDTAHEALKELHQNTTKAQLLSRAVITTSNLSKDEKIDPQAVLNTGIDTVRIGWNLATGLAFDKSKPVTEKMMGFAKACISGVMGMCQGTIQGYKEGKGFFDTVAKMVAGSFQQGMSGYNKSLATSLLNEKDRGRQIISDIKAEHDKVKAEKDDNPIKQARLQIIEAEEKYLDVLKTQLEKSSGKDLSNTVRSLELLQLSNAGTSLQSTCLSFLHKSVLGKDRDVDPKVLTQLGEDTLKVTQSVNRILDDSSHSMPSKLWTMTKAYVSAAKVGVESFLNGFQGKGLKEQAVNALVSGFSGFMDKFSKNLAKSAPKSTQLEADVLSLGSPNSSSLITEVGKKIEDNPLSAPKSSTEKSGPDIQLDTIKQNP</sequence>
<dbReference type="RefSeq" id="WP_031563883.1">
    <property type="nucleotide sequence ID" value="NZ_CAAAIS010000002.1"/>
</dbReference>
<evidence type="ECO:0000256" key="1">
    <source>
        <dbReference type="SAM" id="MobiDB-lite"/>
    </source>
</evidence>
<proteinExistence type="predicted"/>
<gene>
    <name evidence="2" type="ORF">NCTC11532_00693</name>
</gene>
<accession>A0A378LRP8</accession>
<reference evidence="2 3" key="1">
    <citation type="submission" date="2018-06" db="EMBL/GenBank/DDBJ databases">
        <authorList>
            <consortium name="Pathogen Informatics"/>
            <person name="Doyle S."/>
        </authorList>
    </citation>
    <scope>NUCLEOTIDE SEQUENCE [LARGE SCALE GENOMIC DNA]</scope>
    <source>
        <strain evidence="2 3">NCTC11532</strain>
    </source>
</reference>
<organism evidence="2 3">
    <name type="scientific">Legionella wadsworthii</name>
    <dbReference type="NCBI Taxonomy" id="28088"/>
    <lineage>
        <taxon>Bacteria</taxon>
        <taxon>Pseudomonadati</taxon>
        <taxon>Pseudomonadota</taxon>
        <taxon>Gammaproteobacteria</taxon>
        <taxon>Legionellales</taxon>
        <taxon>Legionellaceae</taxon>
        <taxon>Legionella</taxon>
    </lineage>
</organism>
<dbReference type="OrthoDB" id="5653200at2"/>
<evidence type="ECO:0000313" key="2">
    <source>
        <dbReference type="EMBL" id="STY28518.1"/>
    </source>
</evidence>
<keyword evidence="3" id="KW-1185">Reference proteome</keyword>